<comment type="caution">
    <text evidence="1">The sequence shown here is derived from an EMBL/GenBank/DDBJ whole genome shotgun (WGS) entry which is preliminary data.</text>
</comment>
<evidence type="ECO:0000313" key="2">
    <source>
        <dbReference type="Proteomes" id="UP000675284"/>
    </source>
</evidence>
<dbReference type="EMBL" id="JAGSOT010000025">
    <property type="protein sequence ID" value="MBR7796357.1"/>
    <property type="molecule type" value="Genomic_DNA"/>
</dbReference>
<name>A0A941DVP6_9BACI</name>
<reference evidence="1" key="1">
    <citation type="submission" date="2021-04" db="EMBL/GenBank/DDBJ databases">
        <title>Isolation and polyphasic classification of algal microorganism.</title>
        <authorList>
            <person name="Wang S."/>
        </authorList>
    </citation>
    <scope>NUCLEOTIDE SEQUENCE</scope>
    <source>
        <strain evidence="1">720a</strain>
    </source>
</reference>
<dbReference type="Proteomes" id="UP000675284">
    <property type="component" value="Unassembled WGS sequence"/>
</dbReference>
<dbReference type="InterPro" id="IPR025365">
    <property type="entry name" value="DUF4269"/>
</dbReference>
<sequence length="183" mass="21185">MHKPISRSKHSLDRLKFGDWTQKCAFKAIENINIMEDLQQYTPFLCGTFPLGIHTEASDLDIIVEAQDLSAFAEKIRSLYGGFDAFSIKRKKIRNHAVVKANFLYQDFEFELFGQAQPVHQQYAYLHLIIEDYLLQSFPSLKPLVKVLKENGFNTEEAFCELLGLDGNPFEQLIHYGKRIRII</sequence>
<gene>
    <name evidence="1" type="ORF">KCX74_09955</name>
</gene>
<proteinExistence type="predicted"/>
<dbReference type="AlphaFoldDB" id="A0A941DVP6"/>
<organism evidence="1 2">
    <name type="scientific">Virgibacillus salarius</name>
    <dbReference type="NCBI Taxonomy" id="447199"/>
    <lineage>
        <taxon>Bacteria</taxon>
        <taxon>Bacillati</taxon>
        <taxon>Bacillota</taxon>
        <taxon>Bacilli</taxon>
        <taxon>Bacillales</taxon>
        <taxon>Bacillaceae</taxon>
        <taxon>Virgibacillus</taxon>
    </lineage>
</organism>
<evidence type="ECO:0000313" key="1">
    <source>
        <dbReference type="EMBL" id="MBR7796357.1"/>
    </source>
</evidence>
<accession>A0A941DVP6</accession>
<dbReference type="Pfam" id="PF14091">
    <property type="entry name" value="DUF4269"/>
    <property type="match status" value="1"/>
</dbReference>
<protein>
    <submittedName>
        <fullName evidence="1">DUF4269 domain-containing protein</fullName>
    </submittedName>
</protein>
<dbReference type="RefSeq" id="WP_034679333.1">
    <property type="nucleotide sequence ID" value="NZ_BAAACY010000005.1"/>
</dbReference>
<keyword evidence="2" id="KW-1185">Reference proteome</keyword>